<proteinExistence type="predicted"/>
<dbReference type="EMBL" id="NRDI02000093">
    <property type="protein sequence ID" value="KAI1506918.1"/>
    <property type="molecule type" value="Genomic_DNA"/>
</dbReference>
<reference evidence="2" key="2">
    <citation type="journal article" date="2022" name="bioRxiv">
        <title>A global pangenome for the wheat fungal pathogen Pyrenophora tritici-repentis and prediction of effector protein structural homology.</title>
        <authorList>
            <person name="Moolhuijzen P."/>
            <person name="See P.T."/>
            <person name="Shi G."/>
            <person name="Powell H.R."/>
            <person name="Cockram J."/>
            <person name="Jorgensen L.N."/>
            <person name="Benslimane H."/>
            <person name="Strelkov S.E."/>
            <person name="Turner J."/>
            <person name="Liu Z."/>
            <person name="Moffat C.S."/>
        </authorList>
    </citation>
    <scope>NUCLEOTIDE SEQUENCE</scope>
    <source>
        <strain evidence="2">86-124</strain>
    </source>
</reference>
<organism evidence="2 4">
    <name type="scientific">Pyrenophora tritici-repentis</name>
    <dbReference type="NCBI Taxonomy" id="45151"/>
    <lineage>
        <taxon>Eukaryota</taxon>
        <taxon>Fungi</taxon>
        <taxon>Dikarya</taxon>
        <taxon>Ascomycota</taxon>
        <taxon>Pezizomycotina</taxon>
        <taxon>Dothideomycetes</taxon>
        <taxon>Pleosporomycetidae</taxon>
        <taxon>Pleosporales</taxon>
        <taxon>Pleosporineae</taxon>
        <taxon>Pleosporaceae</taxon>
        <taxon>Pyrenophora</taxon>
    </lineage>
</organism>
<dbReference type="Proteomes" id="UP000249757">
    <property type="component" value="Unassembled WGS sequence"/>
</dbReference>
<keyword evidence="4" id="KW-1185">Reference proteome</keyword>
<gene>
    <name evidence="3" type="ORF">Ptr86124_013655</name>
    <name evidence="2" type="ORF">Ptr86124_014137</name>
</gene>
<sequence length="85" mass="9609">MGQISTGRVVTAAERRGRSKTVQQGNREWVTVIQGINATGWAIPPFIVFKGKHHLSTWYKEEDLPQDWVIGVSENCWKNSKLGVE</sequence>
<evidence type="ECO:0000313" key="3">
    <source>
        <dbReference type="EMBL" id="KAI1507404.1"/>
    </source>
</evidence>
<evidence type="ECO:0000313" key="4">
    <source>
        <dbReference type="Proteomes" id="UP000249757"/>
    </source>
</evidence>
<comment type="caution">
    <text evidence="2">The sequence shown here is derived from an EMBL/GenBank/DDBJ whole genome shotgun (WGS) entry which is preliminary data.</text>
</comment>
<reference evidence="2" key="1">
    <citation type="submission" date="2021-05" db="EMBL/GenBank/DDBJ databases">
        <authorList>
            <person name="Moolhuijzen P.M."/>
            <person name="Moffat C.S."/>
        </authorList>
    </citation>
    <scope>NUCLEOTIDE SEQUENCE</scope>
    <source>
        <strain evidence="2">86-124</strain>
    </source>
</reference>
<evidence type="ECO:0000256" key="1">
    <source>
        <dbReference type="SAM" id="MobiDB-lite"/>
    </source>
</evidence>
<feature type="region of interest" description="Disordered" evidence="1">
    <location>
        <begin position="1"/>
        <end position="21"/>
    </location>
</feature>
<reference evidence="4" key="3">
    <citation type="journal article" date="2022" name="Microb. Genom.">
        <title>A global pangenome for the wheat fungal pathogen Pyrenophora tritici-repentis and prediction of effector protein structural homology.</title>
        <authorList>
            <person name="Moolhuijzen P.M."/>
            <person name="See P.T."/>
            <person name="Shi G."/>
            <person name="Powell H.R."/>
            <person name="Cockram J."/>
            <person name="Jorgensen L.N."/>
            <person name="Benslimane H."/>
            <person name="Strelkov S.E."/>
            <person name="Turner J."/>
            <person name="Liu Z."/>
            <person name="Moffat C.S."/>
        </authorList>
    </citation>
    <scope>NUCLEOTIDE SEQUENCE [LARGE SCALE GENOMIC DNA]</scope>
</reference>
<name>A0A922N0C9_9PLEO</name>
<protein>
    <submittedName>
        <fullName evidence="2">DDE-1 domain containing protein</fullName>
    </submittedName>
</protein>
<evidence type="ECO:0000313" key="2">
    <source>
        <dbReference type="EMBL" id="KAI1506918.1"/>
    </source>
</evidence>
<dbReference type="EMBL" id="NRDI02000043">
    <property type="protein sequence ID" value="KAI1507404.1"/>
    <property type="molecule type" value="Genomic_DNA"/>
</dbReference>
<dbReference type="AlphaFoldDB" id="A0A922N0C9"/>
<accession>A0A922N0C9</accession>